<dbReference type="PANTHER" id="PTHR11616:SF240">
    <property type="entry name" value="BLOATED TUBULES, ISOFORM B-RELATED"/>
    <property type="match status" value="1"/>
</dbReference>
<feature type="transmembrane region" description="Helical" evidence="7">
    <location>
        <begin position="485"/>
        <end position="502"/>
    </location>
</feature>
<protein>
    <submittedName>
        <fullName evidence="8">Creatine transporter</fullName>
    </submittedName>
</protein>
<gene>
    <name evidence="8" type="ORF">F5Z01DRAFT_715473</name>
</gene>
<dbReference type="Pfam" id="PF00209">
    <property type="entry name" value="SNF"/>
    <property type="match status" value="2"/>
</dbReference>
<comment type="caution">
    <text evidence="8">The sequence shown here is derived from an EMBL/GenBank/DDBJ whole genome shotgun (WGS) entry which is preliminary data.</text>
</comment>
<feature type="transmembrane region" description="Helical" evidence="7">
    <location>
        <begin position="68"/>
        <end position="89"/>
    </location>
</feature>
<dbReference type="GeneID" id="70297421"/>
<dbReference type="Proteomes" id="UP000887229">
    <property type="component" value="Unassembled WGS sequence"/>
</dbReference>
<accession>A0A9P8CJX0</accession>
<keyword evidence="5 7" id="KW-0472">Membrane</keyword>
<dbReference type="NCBIfam" id="NF037979">
    <property type="entry name" value="Na_transp"/>
    <property type="match status" value="1"/>
</dbReference>
<feature type="compositionally biased region" description="Polar residues" evidence="6">
    <location>
        <begin position="653"/>
        <end position="674"/>
    </location>
</feature>
<feature type="transmembrane region" description="Helical" evidence="7">
    <location>
        <begin position="110"/>
        <end position="137"/>
    </location>
</feature>
<dbReference type="EMBL" id="MU251292">
    <property type="protein sequence ID" value="KAG9249763.1"/>
    <property type="molecule type" value="Genomic_DNA"/>
</dbReference>
<dbReference type="GO" id="GO:0005886">
    <property type="term" value="C:plasma membrane"/>
    <property type="evidence" value="ECO:0007669"/>
    <property type="project" value="TreeGrafter"/>
</dbReference>
<keyword evidence="2" id="KW-0813">Transport</keyword>
<feature type="transmembrane region" description="Helical" evidence="7">
    <location>
        <begin position="186"/>
        <end position="205"/>
    </location>
</feature>
<evidence type="ECO:0000256" key="1">
    <source>
        <dbReference type="ARBA" id="ARBA00004141"/>
    </source>
</evidence>
<evidence type="ECO:0000256" key="3">
    <source>
        <dbReference type="ARBA" id="ARBA00022692"/>
    </source>
</evidence>
<dbReference type="RefSeq" id="XP_046113687.1">
    <property type="nucleotide sequence ID" value="XM_046266518.1"/>
</dbReference>
<proteinExistence type="predicted"/>
<dbReference type="PRINTS" id="PR00176">
    <property type="entry name" value="NANEUSMPORT"/>
</dbReference>
<feature type="transmembrane region" description="Helical" evidence="7">
    <location>
        <begin position="262"/>
        <end position="282"/>
    </location>
</feature>
<feature type="transmembrane region" description="Helical" evidence="7">
    <location>
        <begin position="391"/>
        <end position="408"/>
    </location>
</feature>
<feature type="transmembrane region" description="Helical" evidence="7">
    <location>
        <begin position="212"/>
        <end position="232"/>
    </location>
</feature>
<organism evidence="8 9">
    <name type="scientific">Emericellopsis atlantica</name>
    <dbReference type="NCBI Taxonomy" id="2614577"/>
    <lineage>
        <taxon>Eukaryota</taxon>
        <taxon>Fungi</taxon>
        <taxon>Dikarya</taxon>
        <taxon>Ascomycota</taxon>
        <taxon>Pezizomycotina</taxon>
        <taxon>Sordariomycetes</taxon>
        <taxon>Hypocreomycetidae</taxon>
        <taxon>Hypocreales</taxon>
        <taxon>Bionectriaceae</taxon>
        <taxon>Emericellopsis</taxon>
    </lineage>
</organism>
<feature type="transmembrane region" description="Helical" evidence="7">
    <location>
        <begin position="350"/>
        <end position="371"/>
    </location>
</feature>
<evidence type="ECO:0000256" key="6">
    <source>
        <dbReference type="SAM" id="MobiDB-lite"/>
    </source>
</evidence>
<feature type="transmembrane region" description="Helical" evidence="7">
    <location>
        <begin position="294"/>
        <end position="320"/>
    </location>
</feature>
<feature type="transmembrane region" description="Helical" evidence="7">
    <location>
        <begin position="587"/>
        <end position="612"/>
    </location>
</feature>
<dbReference type="CDD" id="cd11554">
    <property type="entry name" value="SLC6sbd_u2"/>
    <property type="match status" value="1"/>
</dbReference>
<evidence type="ECO:0000256" key="7">
    <source>
        <dbReference type="SAM" id="Phobius"/>
    </source>
</evidence>
<dbReference type="AlphaFoldDB" id="A0A9P8CJX0"/>
<dbReference type="SUPFAM" id="SSF161070">
    <property type="entry name" value="SNF-like"/>
    <property type="match status" value="1"/>
</dbReference>
<feature type="transmembrane region" description="Helical" evidence="7">
    <location>
        <begin position="556"/>
        <end position="575"/>
    </location>
</feature>
<dbReference type="PROSITE" id="PS50267">
    <property type="entry name" value="NA_NEUROTRAN_SYMP_3"/>
    <property type="match status" value="1"/>
</dbReference>
<evidence type="ECO:0000313" key="9">
    <source>
        <dbReference type="Proteomes" id="UP000887229"/>
    </source>
</evidence>
<dbReference type="InterPro" id="IPR000175">
    <property type="entry name" value="Na/ntran_symport"/>
</dbReference>
<evidence type="ECO:0000256" key="5">
    <source>
        <dbReference type="ARBA" id="ARBA00023136"/>
    </source>
</evidence>
<dbReference type="PANTHER" id="PTHR11616">
    <property type="entry name" value="SODIUM/CHLORIDE DEPENDENT TRANSPORTER"/>
    <property type="match status" value="1"/>
</dbReference>
<comment type="subcellular location">
    <subcellularLocation>
        <location evidence="1">Membrane</location>
        <topology evidence="1">Multi-pass membrane protein</topology>
    </subcellularLocation>
</comment>
<sequence>MAEQAPKASFGRQVWLMVAPDAGKDDDGRDNFNSRGQYVLCAIGGAVGLGNLLRFPSVVFNNHGLQFFIPYFIALFFIGIPILTLEVVIGQAYRAGCVGAWNSVSHRAKGVGLSMVFNGYTVVTYYVAILAWAMVYFRHSFTSPLPWSDMNAPDFFLNNVVKNPAPIGDKTKEMISYPGTGVVGETLGWAIFTWFICWMCTFKGVGLTGRAIYVTMALPLVMIALLAIRSLSLPNASDGFRLYLGVWRTESISGAQVWQDSFGQMFFSIGVGFGYFVSYASYASKHSNAVQDAFIIALSNSAIEIVSALAVMGVVGFLGLKPSEEERLSTFSSGFFTYPTALAEMPGSNFFSVIFFLTLWLLGVTCVFALFEVMTTMVCDSDYWGKKWPRWSIVSIIAVVSFLISIIYTSEVGFNLLDAVDTFVNDIALFFTVFTECFFVTTIYRWRDPVDQIGPIGYWTYNGGYVLSNFVGLLVGHLVSPSAGAGAGFGLFIVSVIASVLLSRTPTVGAPRFFAKNAFLSRFWYAAFYCGNQFRRDINHAVLTGKNWKLHWAWPVLLKYITGPAVLLVWTFAYPKFINNNHYNDPPFLYSFIIMHLVVIFIVTFFIFPRWLNFLIPETRRNDGKFSVMPQVAIGETPIISRNDEEGFEDRSSVSGGVTGVHNSGMTQEKSAAY</sequence>
<feature type="region of interest" description="Disordered" evidence="6">
    <location>
        <begin position="646"/>
        <end position="674"/>
    </location>
</feature>
<keyword evidence="4 7" id="KW-1133">Transmembrane helix</keyword>
<dbReference type="GO" id="GO:0035725">
    <property type="term" value="P:sodium ion transmembrane transport"/>
    <property type="evidence" value="ECO:0007669"/>
    <property type="project" value="TreeGrafter"/>
</dbReference>
<dbReference type="OrthoDB" id="6581954at2759"/>
<reference evidence="8" key="1">
    <citation type="journal article" date="2021" name="IMA Fungus">
        <title>Genomic characterization of three marine fungi, including Emericellopsis atlantica sp. nov. with signatures of a generalist lifestyle and marine biomass degradation.</title>
        <authorList>
            <person name="Hagestad O.C."/>
            <person name="Hou L."/>
            <person name="Andersen J.H."/>
            <person name="Hansen E.H."/>
            <person name="Altermark B."/>
            <person name="Li C."/>
            <person name="Kuhnert E."/>
            <person name="Cox R.J."/>
            <person name="Crous P.W."/>
            <person name="Spatafora J.W."/>
            <person name="Lail K."/>
            <person name="Amirebrahimi M."/>
            <person name="Lipzen A."/>
            <person name="Pangilinan J."/>
            <person name="Andreopoulos W."/>
            <person name="Hayes R.D."/>
            <person name="Ng V."/>
            <person name="Grigoriev I.V."/>
            <person name="Jackson S.A."/>
            <person name="Sutton T.D.S."/>
            <person name="Dobson A.D.W."/>
            <person name="Rama T."/>
        </authorList>
    </citation>
    <scope>NUCLEOTIDE SEQUENCE</scope>
    <source>
        <strain evidence="8">TS7</strain>
    </source>
</reference>
<feature type="transmembrane region" description="Helical" evidence="7">
    <location>
        <begin position="458"/>
        <end position="479"/>
    </location>
</feature>
<feature type="transmembrane region" description="Helical" evidence="7">
    <location>
        <begin position="428"/>
        <end position="446"/>
    </location>
</feature>
<dbReference type="InterPro" id="IPR037272">
    <property type="entry name" value="SNS_sf"/>
</dbReference>
<evidence type="ECO:0000256" key="2">
    <source>
        <dbReference type="ARBA" id="ARBA00022448"/>
    </source>
</evidence>
<keyword evidence="9" id="KW-1185">Reference proteome</keyword>
<evidence type="ECO:0000256" key="4">
    <source>
        <dbReference type="ARBA" id="ARBA00022989"/>
    </source>
</evidence>
<evidence type="ECO:0000313" key="8">
    <source>
        <dbReference type="EMBL" id="KAG9249763.1"/>
    </source>
</evidence>
<feature type="transmembrane region" description="Helical" evidence="7">
    <location>
        <begin position="38"/>
        <end position="56"/>
    </location>
</feature>
<name>A0A9P8CJX0_9HYPO</name>
<keyword evidence="3 7" id="KW-0812">Transmembrane</keyword>